<dbReference type="EMBL" id="CP060711">
    <property type="protein sequence ID" value="QNN45802.1"/>
    <property type="molecule type" value="Genomic_DNA"/>
</dbReference>
<dbReference type="AlphaFoldDB" id="A0A7G9QR27"/>
<reference evidence="3 4" key="1">
    <citation type="submission" date="2020-08" db="EMBL/GenBank/DDBJ databases">
        <title>Genome sequence of Thermomonas brevis KACC 16975T.</title>
        <authorList>
            <person name="Hyun D.-W."/>
            <person name="Bae J.-W."/>
        </authorList>
    </citation>
    <scope>NUCLEOTIDE SEQUENCE [LARGE SCALE GENOMIC DNA]</scope>
    <source>
        <strain evidence="3 4">KACC 16975</strain>
    </source>
</reference>
<evidence type="ECO:0000256" key="1">
    <source>
        <dbReference type="SAM" id="MobiDB-lite"/>
    </source>
</evidence>
<keyword evidence="4" id="KW-1185">Reference proteome</keyword>
<accession>A0A7G9QR27</accession>
<dbReference type="RefSeq" id="WP_187569569.1">
    <property type="nucleotide sequence ID" value="NZ_CP060711.1"/>
</dbReference>
<dbReference type="Proteomes" id="UP000515977">
    <property type="component" value="Chromosome"/>
</dbReference>
<feature type="signal peptide" evidence="2">
    <location>
        <begin position="1"/>
        <end position="24"/>
    </location>
</feature>
<proteinExistence type="predicted"/>
<evidence type="ECO:0008006" key="5">
    <source>
        <dbReference type="Google" id="ProtNLM"/>
    </source>
</evidence>
<organism evidence="3 4">
    <name type="scientific">Thermomonas brevis</name>
    <dbReference type="NCBI Taxonomy" id="215691"/>
    <lineage>
        <taxon>Bacteria</taxon>
        <taxon>Pseudomonadati</taxon>
        <taxon>Pseudomonadota</taxon>
        <taxon>Gammaproteobacteria</taxon>
        <taxon>Lysobacterales</taxon>
        <taxon>Lysobacteraceae</taxon>
        <taxon>Thermomonas</taxon>
    </lineage>
</organism>
<feature type="chain" id="PRO_5028985600" description="DUF4124 domain-containing protein" evidence="2">
    <location>
        <begin position="25"/>
        <end position="188"/>
    </location>
</feature>
<gene>
    <name evidence="3" type="ORF">H9L17_11425</name>
</gene>
<evidence type="ECO:0000313" key="3">
    <source>
        <dbReference type="EMBL" id="QNN45802.1"/>
    </source>
</evidence>
<sequence length="188" mass="20472">MPRSVVLTLLFALALALPHGAARAQVRHCLAADGTRVFTDRQCEDIGASDYRAPPASADAARVPQNVCARSVQDLAYALDEAIRSGDANRIAALYDWAGMGTANAYRLMGRLDAIARRPLVDVQPMYAGNREDEYGYETPDPAGQPGEATRRPQLVGLRVEQTLSNGSTPSHAVFGLRRHLGCWWVRL</sequence>
<keyword evidence="2" id="KW-0732">Signal</keyword>
<evidence type="ECO:0000256" key="2">
    <source>
        <dbReference type="SAM" id="SignalP"/>
    </source>
</evidence>
<protein>
    <recommendedName>
        <fullName evidence="5">DUF4124 domain-containing protein</fullName>
    </recommendedName>
</protein>
<dbReference type="KEGG" id="tbv:H9L17_11425"/>
<evidence type="ECO:0000313" key="4">
    <source>
        <dbReference type="Proteomes" id="UP000515977"/>
    </source>
</evidence>
<feature type="region of interest" description="Disordered" evidence="1">
    <location>
        <begin position="131"/>
        <end position="150"/>
    </location>
</feature>
<name>A0A7G9QR27_9GAMM</name>